<evidence type="ECO:0000313" key="7">
    <source>
        <dbReference type="Proteomes" id="UP001595850"/>
    </source>
</evidence>
<proteinExistence type="predicted"/>
<dbReference type="Pfam" id="PF00990">
    <property type="entry name" value="GGDEF"/>
    <property type="match status" value="1"/>
</dbReference>
<feature type="transmembrane region" description="Helical" evidence="1">
    <location>
        <begin position="239"/>
        <end position="259"/>
    </location>
</feature>
<feature type="transmembrane region" description="Helical" evidence="1">
    <location>
        <begin position="139"/>
        <end position="158"/>
    </location>
</feature>
<comment type="caution">
    <text evidence="6">The sequence shown here is derived from an EMBL/GenBank/DDBJ whole genome shotgun (WGS) entry which is preliminary data.</text>
</comment>
<accession>A0ABV8IK52</accession>
<dbReference type="InterPro" id="IPR052155">
    <property type="entry name" value="Biofilm_reg_signaling"/>
</dbReference>
<dbReference type="EMBL" id="JBHSBM010000040">
    <property type="protein sequence ID" value="MFC4062190.1"/>
    <property type="molecule type" value="Genomic_DNA"/>
</dbReference>
<dbReference type="PROSITE" id="PS50112">
    <property type="entry name" value="PAS"/>
    <property type="match status" value="1"/>
</dbReference>
<dbReference type="InterPro" id="IPR000700">
    <property type="entry name" value="PAS-assoc_C"/>
</dbReference>
<dbReference type="PROSITE" id="PS50113">
    <property type="entry name" value="PAC"/>
    <property type="match status" value="1"/>
</dbReference>
<feature type="transmembrane region" description="Helical" evidence="1">
    <location>
        <begin position="328"/>
        <end position="344"/>
    </location>
</feature>
<protein>
    <submittedName>
        <fullName evidence="6">Bifunctional diguanylate cyclase/phosphodiesterase</fullName>
    </submittedName>
</protein>
<dbReference type="InterPro" id="IPR001633">
    <property type="entry name" value="EAL_dom"/>
</dbReference>
<dbReference type="InterPro" id="IPR013655">
    <property type="entry name" value="PAS_fold_3"/>
</dbReference>
<dbReference type="Gene3D" id="3.20.20.450">
    <property type="entry name" value="EAL domain"/>
    <property type="match status" value="1"/>
</dbReference>
<dbReference type="SUPFAM" id="SSF141868">
    <property type="entry name" value="EAL domain-like"/>
    <property type="match status" value="1"/>
</dbReference>
<dbReference type="SUPFAM" id="SSF55073">
    <property type="entry name" value="Nucleotide cyclase"/>
    <property type="match status" value="1"/>
</dbReference>
<dbReference type="Pfam" id="PF08447">
    <property type="entry name" value="PAS_3"/>
    <property type="match status" value="1"/>
</dbReference>
<dbReference type="PANTHER" id="PTHR44757:SF2">
    <property type="entry name" value="BIOFILM ARCHITECTURE MAINTENANCE PROTEIN MBAA"/>
    <property type="match status" value="1"/>
</dbReference>
<feature type="transmembrane region" description="Helical" evidence="1">
    <location>
        <begin position="99"/>
        <end position="119"/>
    </location>
</feature>
<dbReference type="Pfam" id="PF00563">
    <property type="entry name" value="EAL"/>
    <property type="match status" value="1"/>
</dbReference>
<evidence type="ECO:0000259" key="3">
    <source>
        <dbReference type="PROSITE" id="PS50113"/>
    </source>
</evidence>
<dbReference type="NCBIfam" id="TIGR00229">
    <property type="entry name" value="sensory_box"/>
    <property type="match status" value="1"/>
</dbReference>
<reference evidence="7" key="1">
    <citation type="journal article" date="2019" name="Int. J. Syst. Evol. Microbiol.">
        <title>The Global Catalogue of Microorganisms (GCM) 10K type strain sequencing project: providing services to taxonomists for standard genome sequencing and annotation.</title>
        <authorList>
            <consortium name="The Broad Institute Genomics Platform"/>
            <consortium name="The Broad Institute Genome Sequencing Center for Infectious Disease"/>
            <person name="Wu L."/>
            <person name="Ma J."/>
        </authorList>
    </citation>
    <scope>NUCLEOTIDE SEQUENCE [LARGE SCALE GENOMIC DNA]</scope>
    <source>
        <strain evidence="7">TBRC 4489</strain>
    </source>
</reference>
<feature type="transmembrane region" description="Helical" evidence="1">
    <location>
        <begin position="42"/>
        <end position="60"/>
    </location>
</feature>
<feature type="transmembrane region" description="Helical" evidence="1">
    <location>
        <begin position="304"/>
        <end position="322"/>
    </location>
</feature>
<dbReference type="CDD" id="cd01949">
    <property type="entry name" value="GGDEF"/>
    <property type="match status" value="1"/>
</dbReference>
<dbReference type="PROSITE" id="PS50883">
    <property type="entry name" value="EAL"/>
    <property type="match status" value="1"/>
</dbReference>
<dbReference type="InterPro" id="IPR029787">
    <property type="entry name" value="Nucleotide_cyclase"/>
</dbReference>
<dbReference type="Proteomes" id="UP001595850">
    <property type="component" value="Unassembled WGS sequence"/>
</dbReference>
<dbReference type="SMART" id="SM00267">
    <property type="entry name" value="GGDEF"/>
    <property type="match status" value="1"/>
</dbReference>
<dbReference type="Gene3D" id="3.30.450.20">
    <property type="entry name" value="PAS domain"/>
    <property type="match status" value="1"/>
</dbReference>
<dbReference type="CDD" id="cd01948">
    <property type="entry name" value="EAL"/>
    <property type="match status" value="1"/>
</dbReference>
<feature type="domain" description="PAS" evidence="2">
    <location>
        <begin position="370"/>
        <end position="425"/>
    </location>
</feature>
<evidence type="ECO:0000259" key="4">
    <source>
        <dbReference type="PROSITE" id="PS50883"/>
    </source>
</evidence>
<feature type="transmembrane region" description="Helical" evidence="1">
    <location>
        <begin position="66"/>
        <end position="87"/>
    </location>
</feature>
<dbReference type="InterPro" id="IPR043128">
    <property type="entry name" value="Rev_trsase/Diguanyl_cyclase"/>
</dbReference>
<dbReference type="InterPro" id="IPR000014">
    <property type="entry name" value="PAS"/>
</dbReference>
<dbReference type="SUPFAM" id="SSF55785">
    <property type="entry name" value="PYP-like sensor domain (PAS domain)"/>
    <property type="match status" value="1"/>
</dbReference>
<feature type="domain" description="PAC" evidence="3">
    <location>
        <begin position="444"/>
        <end position="495"/>
    </location>
</feature>
<evidence type="ECO:0000259" key="5">
    <source>
        <dbReference type="PROSITE" id="PS50887"/>
    </source>
</evidence>
<feature type="transmembrane region" description="Helical" evidence="1">
    <location>
        <begin position="170"/>
        <end position="193"/>
    </location>
</feature>
<evidence type="ECO:0000256" key="1">
    <source>
        <dbReference type="SAM" id="Phobius"/>
    </source>
</evidence>
<keyword evidence="7" id="KW-1185">Reference proteome</keyword>
<dbReference type="SMART" id="SM00052">
    <property type="entry name" value="EAL"/>
    <property type="match status" value="1"/>
</dbReference>
<dbReference type="InterPro" id="IPR001610">
    <property type="entry name" value="PAC"/>
</dbReference>
<organism evidence="6 7">
    <name type="scientific">Planomonospora corallina</name>
    <dbReference type="NCBI Taxonomy" id="1806052"/>
    <lineage>
        <taxon>Bacteria</taxon>
        <taxon>Bacillati</taxon>
        <taxon>Actinomycetota</taxon>
        <taxon>Actinomycetes</taxon>
        <taxon>Streptosporangiales</taxon>
        <taxon>Streptosporangiaceae</taxon>
        <taxon>Planomonospora</taxon>
    </lineage>
</organism>
<sequence length="940" mass="98943">MGTHVNSPYLPQDRTTPVEHGQRLALFHTVLNRALKRPLPSVLGVLVAIAAGWFALGAVFPSMSPLPAWALTVLSAALTALACVRVARAASLPAPVRSFWQALGWAAGVLAVGAAGDAHGALSAHGTLGASGAPSQQPGPVALVMYLGAVLIALWALLRLPVGRRSRTEWLALGLDAGIIMLSAGLFAWYFVIHGSPELAALTGSSLPGLAIITLAFGAVLAAVKLALTSAGLLDRHALSLLGLGVLGGATGGALMPLLHSTPHLYSTQVTVPLASFLLALAAERQRQAAELPAPPPRRRPFNLLPYGAITATGALLLVSAWEPNGETLVIAAGTLVLTVLVAVRQVMAFRDNAALLARLDASMLELRRHEQRFRSLVQNSSDMIAITGGDMTLVYVSPSSERVLGVPAEEGVGRPVTGRVHPDDLPVADALAAELMAAPGATAACQVRMLHADGTWRWLEVIATNRMDDPSVRGIVSNTRDITETRRYQERLTHQASHDALTGLANRTLFAERTAQALADGGDAVALALIDLDDFKSVNDRLGHAVGDALLTATAERLRACVRPGDTVARLGGDEFALLLTGISADEADGLAGRVVAALGTPVDAAGHHLLVRASVGLVGGRGGAPADGPVADASELLRRADLAMYAAKEQGKSRYARYTEAMDTCAVEHARLGAELRRALAAGELFLLYQPVVALPDGELRGVEALVRWRHPERGMVSPAQFIPVAERNGMIVEIGAWVLREACRQMADWRRRYGAAPLSRMAVNVSARQLREPEFAQAVADVLEETGLAPEDLLLEITETAVFDGGLALETVRAVRELGVGVALDDFGTGHSSLGLLRTCPVDALKVDKLFVDGVTGTAEQSAIAASLAQIARALRLRIVAEGVETSAQARRLYQLGYRLAQGFHFARPLPAERIDGMLAARAGHGPEALEPPALAS</sequence>
<dbReference type="RefSeq" id="WP_377293060.1">
    <property type="nucleotide sequence ID" value="NZ_JBHSBM010000040.1"/>
</dbReference>
<evidence type="ECO:0000259" key="2">
    <source>
        <dbReference type="PROSITE" id="PS50112"/>
    </source>
</evidence>
<dbReference type="InterPro" id="IPR000160">
    <property type="entry name" value="GGDEF_dom"/>
</dbReference>
<keyword evidence="1" id="KW-0812">Transmembrane</keyword>
<dbReference type="NCBIfam" id="TIGR00254">
    <property type="entry name" value="GGDEF"/>
    <property type="match status" value="1"/>
</dbReference>
<feature type="domain" description="EAL" evidence="4">
    <location>
        <begin position="671"/>
        <end position="926"/>
    </location>
</feature>
<name>A0ABV8IK52_9ACTN</name>
<keyword evidence="1" id="KW-1133">Transmembrane helix</keyword>
<dbReference type="PROSITE" id="PS50887">
    <property type="entry name" value="GGDEF"/>
    <property type="match status" value="1"/>
</dbReference>
<dbReference type="InterPro" id="IPR035965">
    <property type="entry name" value="PAS-like_dom_sf"/>
</dbReference>
<dbReference type="SMART" id="SM00091">
    <property type="entry name" value="PAS"/>
    <property type="match status" value="1"/>
</dbReference>
<dbReference type="Gene3D" id="3.30.70.270">
    <property type="match status" value="1"/>
</dbReference>
<feature type="transmembrane region" description="Helical" evidence="1">
    <location>
        <begin position="205"/>
        <end position="227"/>
    </location>
</feature>
<dbReference type="SMART" id="SM00086">
    <property type="entry name" value="PAC"/>
    <property type="match status" value="1"/>
</dbReference>
<dbReference type="PANTHER" id="PTHR44757">
    <property type="entry name" value="DIGUANYLATE CYCLASE DGCP"/>
    <property type="match status" value="1"/>
</dbReference>
<feature type="domain" description="GGDEF" evidence="5">
    <location>
        <begin position="524"/>
        <end position="662"/>
    </location>
</feature>
<keyword evidence="1" id="KW-0472">Membrane</keyword>
<dbReference type="InterPro" id="IPR035919">
    <property type="entry name" value="EAL_sf"/>
</dbReference>
<dbReference type="CDD" id="cd00130">
    <property type="entry name" value="PAS"/>
    <property type="match status" value="1"/>
</dbReference>
<gene>
    <name evidence="6" type="ORF">ACFOWE_28130</name>
</gene>
<evidence type="ECO:0000313" key="6">
    <source>
        <dbReference type="EMBL" id="MFC4062190.1"/>
    </source>
</evidence>